<dbReference type="FunFam" id="3.30.70.20:FF:000045">
    <property type="entry name" value="Ferredoxin, 4Fe-4S"/>
    <property type="match status" value="1"/>
</dbReference>
<dbReference type="GO" id="GO:0051539">
    <property type="term" value="F:4 iron, 4 sulfur cluster binding"/>
    <property type="evidence" value="ECO:0007669"/>
    <property type="project" value="UniProtKB-KW"/>
</dbReference>
<name>A0A0C2YV87_PARME</name>
<dbReference type="GO" id="GO:0046872">
    <property type="term" value="F:metal ion binding"/>
    <property type="evidence" value="ECO:0007669"/>
    <property type="project" value="UniProtKB-KW"/>
</dbReference>
<dbReference type="InterPro" id="IPR047927">
    <property type="entry name" value="YfhL-like"/>
</dbReference>
<feature type="domain" description="4Fe-4S ferredoxin-type" evidence="8">
    <location>
        <begin position="1"/>
        <end position="29"/>
    </location>
</feature>
<comment type="cofactor">
    <cofactor evidence="1">
        <name>[4Fe-4S] cluster</name>
        <dbReference type="ChEBI" id="CHEBI:49883"/>
    </cofactor>
</comment>
<dbReference type="Gene3D" id="3.30.70.20">
    <property type="match status" value="1"/>
</dbReference>
<keyword evidence="7" id="KW-0411">Iron-sulfur</keyword>
<evidence type="ECO:0000256" key="2">
    <source>
        <dbReference type="ARBA" id="ARBA00022448"/>
    </source>
</evidence>
<dbReference type="AlphaFoldDB" id="A0A0C2YV87"/>
<evidence type="ECO:0000313" key="9">
    <source>
        <dbReference type="EMBL" id="KIL98585.1"/>
    </source>
</evidence>
<protein>
    <submittedName>
        <fullName evidence="9">4Fe-4S ferredoxin iron-sulfur binding</fullName>
    </submittedName>
</protein>
<dbReference type="InterPro" id="IPR017900">
    <property type="entry name" value="4Fe4S_Fe_S_CS"/>
</dbReference>
<evidence type="ECO:0000256" key="6">
    <source>
        <dbReference type="ARBA" id="ARBA00023004"/>
    </source>
</evidence>
<evidence type="ECO:0000259" key="8">
    <source>
        <dbReference type="PROSITE" id="PS51379"/>
    </source>
</evidence>
<keyword evidence="5" id="KW-0249">Electron transport</keyword>
<dbReference type="InterPro" id="IPR017896">
    <property type="entry name" value="4Fe4S_Fe-S-bd"/>
</dbReference>
<reference evidence="9 10" key="1">
    <citation type="submission" date="2015-01" db="EMBL/GenBank/DDBJ databases">
        <title>Genome Sequence of Magnetospirillum magnetotacticum Strain MS-1.</title>
        <authorList>
            <person name="Marinov G.K."/>
            <person name="Smalley M.D."/>
            <person name="DeSalvo G."/>
        </authorList>
    </citation>
    <scope>NUCLEOTIDE SEQUENCE [LARGE SCALE GENOMIC DNA]</scope>
    <source>
        <strain evidence="9 10">MS-1</strain>
    </source>
</reference>
<accession>A0A0C2YV87</accession>
<evidence type="ECO:0000256" key="3">
    <source>
        <dbReference type="ARBA" id="ARBA00022485"/>
    </source>
</evidence>
<proteinExistence type="predicted"/>
<dbReference type="PROSITE" id="PS51379">
    <property type="entry name" value="4FE4S_FER_2"/>
    <property type="match status" value="1"/>
</dbReference>
<dbReference type="RefSeq" id="WP_009868468.1">
    <property type="nucleotide sequence ID" value="NZ_JXSL01000027.1"/>
</dbReference>
<evidence type="ECO:0000256" key="1">
    <source>
        <dbReference type="ARBA" id="ARBA00001966"/>
    </source>
</evidence>
<dbReference type="SUPFAM" id="SSF54862">
    <property type="entry name" value="4Fe-4S ferredoxins"/>
    <property type="match status" value="1"/>
</dbReference>
<evidence type="ECO:0000256" key="5">
    <source>
        <dbReference type="ARBA" id="ARBA00022982"/>
    </source>
</evidence>
<keyword evidence="2" id="KW-0813">Transport</keyword>
<keyword evidence="6" id="KW-0408">Iron</keyword>
<keyword evidence="10" id="KW-1185">Reference proteome</keyword>
<dbReference type="PROSITE" id="PS00198">
    <property type="entry name" value="4FE4S_FER_1"/>
    <property type="match status" value="1"/>
</dbReference>
<comment type="caution">
    <text evidence="9">The sequence shown here is derived from an EMBL/GenBank/DDBJ whole genome shotgun (WGS) entry which is preliminary data.</text>
</comment>
<dbReference type="Pfam" id="PF00037">
    <property type="entry name" value="Fer4"/>
    <property type="match status" value="1"/>
</dbReference>
<evidence type="ECO:0000256" key="4">
    <source>
        <dbReference type="ARBA" id="ARBA00022723"/>
    </source>
</evidence>
<dbReference type="Proteomes" id="UP000031971">
    <property type="component" value="Unassembled WGS sequence"/>
</dbReference>
<dbReference type="STRING" id="272627.CCC_02035"/>
<evidence type="ECO:0000256" key="7">
    <source>
        <dbReference type="ARBA" id="ARBA00023014"/>
    </source>
</evidence>
<sequence length="79" mass="8330">MSLKITDDCTSCDACVSACPNQAISSGDVIYVIDASRCSECVGAEDSPQCQMVCPADCIVQHESESKDALLAKYKAIHG</sequence>
<keyword evidence="3" id="KW-0004">4Fe-4S</keyword>
<evidence type="ECO:0000313" key="10">
    <source>
        <dbReference type="Proteomes" id="UP000031971"/>
    </source>
</evidence>
<organism evidence="9 10">
    <name type="scientific">Paramagnetospirillum magnetotacticum MS-1</name>
    <dbReference type="NCBI Taxonomy" id="272627"/>
    <lineage>
        <taxon>Bacteria</taxon>
        <taxon>Pseudomonadati</taxon>
        <taxon>Pseudomonadota</taxon>
        <taxon>Alphaproteobacteria</taxon>
        <taxon>Rhodospirillales</taxon>
        <taxon>Magnetospirillaceae</taxon>
        <taxon>Paramagnetospirillum</taxon>
    </lineage>
</organism>
<dbReference type="OrthoDB" id="9800445at2"/>
<dbReference type="NCBIfam" id="NF033683">
    <property type="entry name" value="di_4Fe-4S_YfhL"/>
    <property type="match status" value="1"/>
</dbReference>
<gene>
    <name evidence="9" type="ORF">CCC_02035</name>
</gene>
<keyword evidence="4" id="KW-0479">Metal-binding</keyword>
<dbReference type="EMBL" id="JXSL01000027">
    <property type="protein sequence ID" value="KIL98585.1"/>
    <property type="molecule type" value="Genomic_DNA"/>
</dbReference>